<dbReference type="AlphaFoldDB" id="A0A164VJU5"/>
<evidence type="ECO:0000313" key="2">
    <source>
        <dbReference type="Proteomes" id="UP000076858"/>
    </source>
</evidence>
<gene>
    <name evidence="1" type="ORF">APZ42_022488</name>
</gene>
<dbReference type="Proteomes" id="UP000076858">
    <property type="component" value="Unassembled WGS sequence"/>
</dbReference>
<keyword evidence="2" id="KW-1185">Reference proteome</keyword>
<name>A0A164VJU5_9CRUS</name>
<comment type="caution">
    <text evidence="1">The sequence shown here is derived from an EMBL/GenBank/DDBJ whole genome shotgun (WGS) entry which is preliminary data.</text>
</comment>
<dbReference type="OrthoDB" id="1410009at2759"/>
<reference evidence="1 2" key="1">
    <citation type="submission" date="2016-03" db="EMBL/GenBank/DDBJ databases">
        <title>EvidentialGene: Evidence-directed Construction of Genes on Genomes.</title>
        <authorList>
            <person name="Gilbert D.G."/>
            <person name="Choi J.-H."/>
            <person name="Mockaitis K."/>
            <person name="Colbourne J."/>
            <person name="Pfrender M."/>
        </authorList>
    </citation>
    <scope>NUCLEOTIDE SEQUENCE [LARGE SCALE GENOMIC DNA]</scope>
    <source>
        <strain evidence="1 2">Xinb3</strain>
        <tissue evidence="1">Complete organism</tissue>
    </source>
</reference>
<dbReference type="InterPro" id="IPR006594">
    <property type="entry name" value="LisH"/>
</dbReference>
<sequence>MSLLSIDIARLIHHHLLKEGYESSANNLISECPHLKGLKPVKHPYKLPRILGLSLADLFESYFETKENVIEELELLESWKTLNHQHCQNLFKKKPGVKVSTQKL</sequence>
<dbReference type="PROSITE" id="PS50896">
    <property type="entry name" value="LISH"/>
    <property type="match status" value="1"/>
</dbReference>
<dbReference type="EMBL" id="LRGB01001361">
    <property type="protein sequence ID" value="KZS12391.1"/>
    <property type="molecule type" value="Genomic_DNA"/>
</dbReference>
<organism evidence="1 2">
    <name type="scientific">Daphnia magna</name>
    <dbReference type="NCBI Taxonomy" id="35525"/>
    <lineage>
        <taxon>Eukaryota</taxon>
        <taxon>Metazoa</taxon>
        <taxon>Ecdysozoa</taxon>
        <taxon>Arthropoda</taxon>
        <taxon>Crustacea</taxon>
        <taxon>Branchiopoda</taxon>
        <taxon>Diplostraca</taxon>
        <taxon>Cladocera</taxon>
        <taxon>Anomopoda</taxon>
        <taxon>Daphniidae</taxon>
        <taxon>Daphnia</taxon>
    </lineage>
</organism>
<proteinExistence type="predicted"/>
<accession>A0A164VJU5</accession>
<protein>
    <submittedName>
        <fullName evidence="1">Uncharacterized protein</fullName>
    </submittedName>
</protein>
<evidence type="ECO:0000313" key="1">
    <source>
        <dbReference type="EMBL" id="KZS12391.1"/>
    </source>
</evidence>